<dbReference type="NCBIfam" id="TIGR00756">
    <property type="entry name" value="PPR"/>
    <property type="match status" value="5"/>
</dbReference>
<evidence type="ECO:0000256" key="4">
    <source>
        <dbReference type="SAM" id="MobiDB-lite"/>
    </source>
</evidence>
<dbReference type="AlphaFoldDB" id="A0AAV8TBZ3"/>
<dbReference type="EMBL" id="JAIWQS010000005">
    <property type="protein sequence ID" value="KAJ8764377.1"/>
    <property type="molecule type" value="Genomic_DNA"/>
</dbReference>
<feature type="region of interest" description="Disordered" evidence="4">
    <location>
        <begin position="44"/>
        <end position="64"/>
    </location>
</feature>
<evidence type="ECO:0000313" key="5">
    <source>
        <dbReference type="EMBL" id="KAJ8764377.1"/>
    </source>
</evidence>
<dbReference type="Proteomes" id="UP001159364">
    <property type="component" value="Linkage Group LG05"/>
</dbReference>
<accession>A0AAV8TBZ3</accession>
<sequence>MFHSNGLNRLLINYLIPSSLYNALPFRCLEFSIKYVHSLHHSKPRKRTNQFSKRSKLSSKAVAKKHKDDPKVYMRNTVFNIYRILKSSTWNSAKEQFLGLGIKWDSYTVNQVLKSHPPMEKAWLFFNWASGLKGFKHDQFTYTTMLDIFGEAGRIASMKHVFKQMQDKGIKIDAVTYTSLMHWISSSGDVEGAMRIWDEMKERCYPTVVSYTAYLKLLLDSKRVKEATNVYKEMLDYGITPNCYTYTVLMEYLVVDGKYAEALEIFNKMQEAGVHPDKAACNNLVQRCAKAGETRAMTQILQYMKENDLVLRYPVFLEALQTLEVANESENLIKQVNPHCATESISYDVASEFVGAADDFPIDTGMVMILLKKQSLLAVDSLLNGISDKNIRLDSWVVSAIIQVNCSRCRPDGAFKAFEYSIKMGVDLERTTFLALIGSLIRSETFQNVVDIVKEMITAGHSLGVYLRALLIYRLGRARRPTFARRIFNLLPEDHKCTATYTALISVHISAGSVEKALKVYKTMKKNGIHPSLGTYNLILAGLERAGRVGETENYRKEKQSLLIDDHNRNGAQMEQKICDLLFLG</sequence>
<dbReference type="Pfam" id="PF13041">
    <property type="entry name" value="PPR_2"/>
    <property type="match status" value="3"/>
</dbReference>
<evidence type="ECO:0000313" key="6">
    <source>
        <dbReference type="Proteomes" id="UP001159364"/>
    </source>
</evidence>
<organism evidence="5 6">
    <name type="scientific">Erythroxylum novogranatense</name>
    <dbReference type="NCBI Taxonomy" id="1862640"/>
    <lineage>
        <taxon>Eukaryota</taxon>
        <taxon>Viridiplantae</taxon>
        <taxon>Streptophyta</taxon>
        <taxon>Embryophyta</taxon>
        <taxon>Tracheophyta</taxon>
        <taxon>Spermatophyta</taxon>
        <taxon>Magnoliopsida</taxon>
        <taxon>eudicotyledons</taxon>
        <taxon>Gunneridae</taxon>
        <taxon>Pentapetalae</taxon>
        <taxon>rosids</taxon>
        <taxon>fabids</taxon>
        <taxon>Malpighiales</taxon>
        <taxon>Erythroxylaceae</taxon>
        <taxon>Erythroxylum</taxon>
    </lineage>
</organism>
<dbReference type="Gene3D" id="1.25.40.10">
    <property type="entry name" value="Tetratricopeptide repeat domain"/>
    <property type="match status" value="4"/>
</dbReference>
<feature type="repeat" description="PPR" evidence="3">
    <location>
        <begin position="242"/>
        <end position="276"/>
    </location>
</feature>
<evidence type="ECO:0000256" key="1">
    <source>
        <dbReference type="ARBA" id="ARBA00007626"/>
    </source>
</evidence>
<feature type="repeat" description="PPR" evidence="3">
    <location>
        <begin position="173"/>
        <end position="207"/>
    </location>
</feature>
<name>A0AAV8TBZ3_9ROSI</name>
<feature type="repeat" description="PPR" evidence="3">
    <location>
        <begin position="497"/>
        <end position="531"/>
    </location>
</feature>
<protein>
    <recommendedName>
        <fullName evidence="7">Pentatricopeptide repeat-containing protein</fullName>
    </recommendedName>
</protein>
<keyword evidence="2" id="KW-0677">Repeat</keyword>
<comment type="caution">
    <text evidence="5">The sequence shown here is derived from an EMBL/GenBank/DDBJ whole genome shotgun (WGS) entry which is preliminary data.</text>
</comment>
<keyword evidence="6" id="KW-1185">Reference proteome</keyword>
<dbReference type="PROSITE" id="PS51375">
    <property type="entry name" value="PPR"/>
    <property type="match status" value="4"/>
</dbReference>
<dbReference type="PANTHER" id="PTHR47447">
    <property type="entry name" value="OS03G0856100 PROTEIN"/>
    <property type="match status" value="1"/>
</dbReference>
<gene>
    <name evidence="5" type="ORF">K2173_006117</name>
</gene>
<evidence type="ECO:0000256" key="3">
    <source>
        <dbReference type="PROSITE-ProRule" id="PRU00708"/>
    </source>
</evidence>
<evidence type="ECO:0008006" key="7">
    <source>
        <dbReference type="Google" id="ProtNLM"/>
    </source>
</evidence>
<feature type="repeat" description="PPR" evidence="3">
    <location>
        <begin position="138"/>
        <end position="172"/>
    </location>
</feature>
<comment type="similarity">
    <text evidence="1">Belongs to the PPR family. P subfamily.</text>
</comment>
<reference evidence="5 6" key="1">
    <citation type="submission" date="2021-09" db="EMBL/GenBank/DDBJ databases">
        <title>Genomic insights and catalytic innovation underlie evolution of tropane alkaloids biosynthesis.</title>
        <authorList>
            <person name="Wang Y.-J."/>
            <person name="Tian T."/>
            <person name="Huang J.-P."/>
            <person name="Huang S.-X."/>
        </authorList>
    </citation>
    <scope>NUCLEOTIDE SEQUENCE [LARGE SCALE GENOMIC DNA]</scope>
    <source>
        <strain evidence="5">KIB-2018</strain>
        <tissue evidence="5">Leaf</tissue>
    </source>
</reference>
<evidence type="ECO:0000256" key="2">
    <source>
        <dbReference type="ARBA" id="ARBA00022737"/>
    </source>
</evidence>
<dbReference type="Pfam" id="PF13812">
    <property type="entry name" value="PPR_3"/>
    <property type="match status" value="1"/>
</dbReference>
<dbReference type="InterPro" id="IPR011990">
    <property type="entry name" value="TPR-like_helical_dom_sf"/>
</dbReference>
<proteinExistence type="inferred from homology"/>
<dbReference type="PANTHER" id="PTHR47447:SF27">
    <property type="entry name" value="PENTACOTRIPEPTIDE-REPEAT REGION OF PRORP DOMAIN-CONTAINING PROTEIN"/>
    <property type="match status" value="1"/>
</dbReference>
<dbReference type="InterPro" id="IPR002885">
    <property type="entry name" value="PPR_rpt"/>
</dbReference>